<proteinExistence type="predicted"/>
<name>A0ABR1VTC2_9PEZI</name>
<evidence type="ECO:0000256" key="1">
    <source>
        <dbReference type="SAM" id="MobiDB-lite"/>
    </source>
</evidence>
<reference evidence="2 3" key="1">
    <citation type="submission" date="2023-01" db="EMBL/GenBank/DDBJ databases">
        <title>Analysis of 21 Apiospora genomes using comparative genomics revels a genus with tremendous synthesis potential of carbohydrate active enzymes and secondary metabolites.</title>
        <authorList>
            <person name="Sorensen T."/>
        </authorList>
    </citation>
    <scope>NUCLEOTIDE SEQUENCE [LARGE SCALE GENOMIC DNA]</scope>
    <source>
        <strain evidence="2 3">CBS 114990</strain>
    </source>
</reference>
<protein>
    <recommendedName>
        <fullName evidence="4">F-box domain-containing protein</fullName>
    </recommendedName>
</protein>
<keyword evidence="3" id="KW-1185">Reference proteome</keyword>
<dbReference type="Proteomes" id="UP001433268">
    <property type="component" value="Unassembled WGS sequence"/>
</dbReference>
<dbReference type="GeneID" id="92046500"/>
<organism evidence="2 3">
    <name type="scientific">Apiospora hydei</name>
    <dbReference type="NCBI Taxonomy" id="1337664"/>
    <lineage>
        <taxon>Eukaryota</taxon>
        <taxon>Fungi</taxon>
        <taxon>Dikarya</taxon>
        <taxon>Ascomycota</taxon>
        <taxon>Pezizomycotina</taxon>
        <taxon>Sordariomycetes</taxon>
        <taxon>Xylariomycetidae</taxon>
        <taxon>Amphisphaeriales</taxon>
        <taxon>Apiosporaceae</taxon>
        <taxon>Apiospora</taxon>
    </lineage>
</organism>
<dbReference type="EMBL" id="JAQQWN010000007">
    <property type="protein sequence ID" value="KAK8074462.1"/>
    <property type="molecule type" value="Genomic_DNA"/>
</dbReference>
<evidence type="ECO:0000313" key="2">
    <source>
        <dbReference type="EMBL" id="KAK8074462.1"/>
    </source>
</evidence>
<comment type="caution">
    <text evidence="2">The sequence shown here is derived from an EMBL/GenBank/DDBJ whole genome shotgun (WGS) entry which is preliminary data.</text>
</comment>
<evidence type="ECO:0008006" key="4">
    <source>
        <dbReference type="Google" id="ProtNLM"/>
    </source>
</evidence>
<evidence type="ECO:0000313" key="3">
    <source>
        <dbReference type="Proteomes" id="UP001433268"/>
    </source>
</evidence>
<feature type="compositionally biased region" description="Basic residues" evidence="1">
    <location>
        <begin position="1"/>
        <end position="10"/>
    </location>
</feature>
<gene>
    <name evidence="2" type="ORF">PG997_009125</name>
</gene>
<sequence length="322" mass="36529">MAKSKSRLTKSQRSEASRNKHSPKIKAAPPCAARDSVLTTPELLEAILTFVSIRRLLVAGQRVCRLWKDVINRSPQLQKHLHFQPEAEDENEGGRWEDSLPLAAPNPVLRHAFQDLFFPGHGKCSLRFGIPDLRRLPIADTKNGRWRHNAFVRTGASWRSMLVSQPPPQELVLVAGGRSQTGGMSNSTAIIRFRGPVRMGLLYDLVCHASLYDYQGAAVAWDVDPLQVLAWWMGRLPTVGWGPYPESAPPSYNRNIVIMGRYPKVFEQGQQQPNHPSQEPRAFLRRKMKKQMRDDGTKWMVLCEEYDAEVMERLIEEAEGDV</sequence>
<feature type="region of interest" description="Disordered" evidence="1">
    <location>
        <begin position="1"/>
        <end position="31"/>
    </location>
</feature>
<dbReference type="Gene3D" id="1.20.1280.50">
    <property type="match status" value="1"/>
</dbReference>
<dbReference type="RefSeq" id="XP_066665402.1">
    <property type="nucleotide sequence ID" value="XM_066813440.1"/>
</dbReference>
<accession>A0ABR1VTC2</accession>
<dbReference type="SUPFAM" id="SSF81383">
    <property type="entry name" value="F-box domain"/>
    <property type="match status" value="1"/>
</dbReference>
<dbReference type="InterPro" id="IPR036047">
    <property type="entry name" value="F-box-like_dom_sf"/>
</dbReference>